<evidence type="ECO:0000313" key="5">
    <source>
        <dbReference type="Proteomes" id="UP000278327"/>
    </source>
</evidence>
<dbReference type="PANTHER" id="PTHR47271">
    <property type="entry name" value="ARGININE DEIMINASE"/>
    <property type="match status" value="1"/>
</dbReference>
<dbReference type="GO" id="GO:0019546">
    <property type="term" value="P:L-arginine deiminase pathway"/>
    <property type="evidence" value="ECO:0007669"/>
    <property type="project" value="TreeGrafter"/>
</dbReference>
<dbReference type="AlphaFoldDB" id="A0A3N0AZ66"/>
<reference evidence="4 5" key="1">
    <citation type="journal article" date="2019" name="Microbiol. Resour. Announc.">
        <title>Draft Genome Sequences of Type Strains of Gordonibacter faecihominis, Paraeggerthella hongkongensis, Parvibacter caecicola,Slackia equolifaciens, Slackia faecicanis, and Slackia isoflavoniconvertens.</title>
        <authorList>
            <person name="Danylec N."/>
            <person name="Stoll D.A."/>
            <person name="Dotsch A."/>
            <person name="Huch M."/>
        </authorList>
    </citation>
    <scope>NUCLEOTIDE SEQUENCE [LARGE SCALE GENOMIC DNA]</scope>
    <source>
        <strain evidence="4 5">DSM 18785</strain>
    </source>
</reference>
<dbReference type="PIRSF" id="PIRSF006356">
    <property type="entry name" value="Arg_deiminase"/>
    <property type="match status" value="1"/>
</dbReference>
<sequence length="399" mass="44713">MVQVNSEIGPLKKVMLHRPGNELKRVHPFHLQEMLFEDTPLLEKAQAEHDTFAGILRENGVEILYQEDMFAQAMKNESERSAFVEEFLDRSAIPSIGLRDRLAEYYNGLPLDEFVERVYTGVLKSEFDGGDSLGAVTYLDDLFLVNPLPNSYFTRDSSINIADDVILSHMGKPYRQREPLLMKYIHRAADEYRDNPTQDFCSMELPYGIEGGDVLILSDKVVCIGCTERTQPGAIEFVAANLFKKGFEAVYAFEMERGRNAMHLDGMLTMVDRDAFLFNPFLSGNVNVYKLTPASDGVRMQPVGSDWSKVLADALGESSVRLIPVGNGDEIQGFWEMWNLGGNVLTLAPGLVVCYDRNKITLDLLDKAGIEVRTFEGAELSRGRGGARCMSMPIIREAL</sequence>
<evidence type="ECO:0000256" key="3">
    <source>
        <dbReference type="PIRSR" id="PIRSR006356-1"/>
    </source>
</evidence>
<name>A0A3N0AZ66_9ACTN</name>
<comment type="caution">
    <text evidence="4">The sequence shown here is derived from an EMBL/GenBank/DDBJ whole genome shotgun (WGS) entry which is preliminary data.</text>
</comment>
<organism evidence="4 5">
    <name type="scientific">Adlercreutzia equolifaciens subsp. celatus DSM 18785</name>
    <dbReference type="NCBI Taxonomy" id="1121021"/>
    <lineage>
        <taxon>Bacteria</taxon>
        <taxon>Bacillati</taxon>
        <taxon>Actinomycetota</taxon>
        <taxon>Coriobacteriia</taxon>
        <taxon>Eggerthellales</taxon>
        <taxon>Eggerthellaceae</taxon>
        <taxon>Adlercreutzia</taxon>
    </lineage>
</organism>
<dbReference type="Proteomes" id="UP000278327">
    <property type="component" value="Unassembled WGS sequence"/>
</dbReference>
<proteinExistence type="inferred from homology"/>
<dbReference type="GO" id="GO:0016990">
    <property type="term" value="F:arginine deiminase activity"/>
    <property type="evidence" value="ECO:0007669"/>
    <property type="project" value="InterPro"/>
</dbReference>
<dbReference type="PRINTS" id="PR01466">
    <property type="entry name" value="ARGDEIMINASE"/>
</dbReference>
<accession>A0A3N0AZ66</accession>
<protein>
    <submittedName>
        <fullName evidence="4">Arginine deiminase</fullName>
    </submittedName>
</protein>
<dbReference type="EMBL" id="QICA01000001">
    <property type="protein sequence ID" value="RNL40162.1"/>
    <property type="molecule type" value="Genomic_DNA"/>
</dbReference>
<evidence type="ECO:0000256" key="2">
    <source>
        <dbReference type="ARBA" id="ARBA00022801"/>
    </source>
</evidence>
<evidence type="ECO:0000313" key="4">
    <source>
        <dbReference type="EMBL" id="RNL40162.1"/>
    </source>
</evidence>
<dbReference type="SUPFAM" id="SSF55909">
    <property type="entry name" value="Pentein"/>
    <property type="match status" value="1"/>
</dbReference>
<feature type="active site" description="Amidino-cysteine intermediate" evidence="3">
    <location>
        <position position="389"/>
    </location>
</feature>
<dbReference type="InterPro" id="IPR003876">
    <property type="entry name" value="Arg_deiminase"/>
</dbReference>
<dbReference type="Gene3D" id="1.10.3930.10">
    <property type="entry name" value="Arginine deiminase"/>
    <property type="match status" value="1"/>
</dbReference>
<dbReference type="PANTHER" id="PTHR47271:SF2">
    <property type="entry name" value="ARGININE DEIMINASE"/>
    <property type="match status" value="1"/>
</dbReference>
<dbReference type="Gene3D" id="3.75.10.10">
    <property type="entry name" value="L-arginine/glycine Amidinotransferase, Chain A"/>
    <property type="match status" value="1"/>
</dbReference>
<gene>
    <name evidence="4" type="ORF">DMP10_00980</name>
</gene>
<evidence type="ECO:0000256" key="1">
    <source>
        <dbReference type="ARBA" id="ARBA00010206"/>
    </source>
</evidence>
<keyword evidence="5" id="KW-1185">Reference proteome</keyword>
<dbReference type="Pfam" id="PF02274">
    <property type="entry name" value="ADI"/>
    <property type="match status" value="1"/>
</dbReference>
<comment type="similarity">
    <text evidence="1">Belongs to the arginine deiminase family.</text>
</comment>
<keyword evidence="2" id="KW-0378">Hydrolase</keyword>